<dbReference type="InterPro" id="IPR037036">
    <property type="entry name" value="PDED_dom_sf"/>
</dbReference>
<dbReference type="PANTHER" id="PTHR12976:SF0">
    <property type="entry name" value="RETINAL ROD RHODOPSIN-SENSITIVE CGMP 3',5'-CYCLIC PHOSPHODIESTERASE SUBUNIT DELTA"/>
    <property type="match status" value="1"/>
</dbReference>
<protein>
    <submittedName>
        <fullName evidence="5">GMP_PDE_delta domain-containing protein</fullName>
    </submittedName>
</protein>
<dbReference type="WBParaSite" id="HPLM_0000521801-mRNA-1">
    <property type="protein sequence ID" value="HPLM_0000521801-mRNA-1"/>
    <property type="gene ID" value="HPLM_0000521801"/>
</dbReference>
<evidence type="ECO:0000259" key="2">
    <source>
        <dbReference type="Pfam" id="PF05351"/>
    </source>
</evidence>
<evidence type="ECO:0000313" key="4">
    <source>
        <dbReference type="Proteomes" id="UP000268014"/>
    </source>
</evidence>
<comment type="similarity">
    <text evidence="1">Belongs to the PDE6D/unc-119 family.</text>
</comment>
<dbReference type="OrthoDB" id="10248777at2759"/>
<dbReference type="STRING" id="6290.A0A0N4W5H7"/>
<dbReference type="PANTHER" id="PTHR12976">
    <property type="entry name" value="RETINAL ROD RHODOPSIN-SENSITIVE CGMP 3',5'-CYCLIC PHOSPHODIESTERASE DELTA-SUBUNIT"/>
    <property type="match status" value="1"/>
</dbReference>
<sequence>MLASTQRDPRDVLNEKADHILNGFKLNWMNLRDAESGRVLWQSTEDMADPHREHEAHVPKSILKCRTVSREINFTSSEKIDKFRLEQRVFLKENIIEAVEVRSRLVSTIYVPEWFFEFGFVIPDSTNTWQTLIEAAPESQMLPASLLSGNVVVETLFYDDDLLVSTSKVRLFYE</sequence>
<dbReference type="OMA" id="STNTWQN"/>
<dbReference type="InterPro" id="IPR008015">
    <property type="entry name" value="PDED_dom"/>
</dbReference>
<dbReference type="Pfam" id="PF05351">
    <property type="entry name" value="GMP_PDE_delta"/>
    <property type="match status" value="1"/>
</dbReference>
<evidence type="ECO:0000313" key="3">
    <source>
        <dbReference type="EMBL" id="VDO25243.1"/>
    </source>
</evidence>
<reference evidence="5" key="1">
    <citation type="submission" date="2017-02" db="UniProtKB">
        <authorList>
            <consortium name="WormBaseParasite"/>
        </authorList>
    </citation>
    <scope>IDENTIFICATION</scope>
</reference>
<dbReference type="InterPro" id="IPR014756">
    <property type="entry name" value="Ig_E-set"/>
</dbReference>
<dbReference type="AlphaFoldDB" id="A0A0N4W5H7"/>
<dbReference type="Gene3D" id="2.70.50.40">
    <property type="entry name" value="GMP phosphodiesterase, delta subunit"/>
    <property type="match status" value="1"/>
</dbReference>
<gene>
    <name evidence="3" type="ORF">HPLM_LOCUS5210</name>
</gene>
<proteinExistence type="inferred from homology"/>
<organism evidence="5">
    <name type="scientific">Haemonchus placei</name>
    <name type="common">Barber's pole worm</name>
    <dbReference type="NCBI Taxonomy" id="6290"/>
    <lineage>
        <taxon>Eukaryota</taxon>
        <taxon>Metazoa</taxon>
        <taxon>Ecdysozoa</taxon>
        <taxon>Nematoda</taxon>
        <taxon>Chromadorea</taxon>
        <taxon>Rhabditida</taxon>
        <taxon>Rhabditina</taxon>
        <taxon>Rhabditomorpha</taxon>
        <taxon>Strongyloidea</taxon>
        <taxon>Trichostrongylidae</taxon>
        <taxon>Haemonchus</taxon>
    </lineage>
</organism>
<accession>A0A0N4W5H7</accession>
<dbReference type="Proteomes" id="UP000268014">
    <property type="component" value="Unassembled WGS sequence"/>
</dbReference>
<dbReference type="GO" id="GO:0005737">
    <property type="term" value="C:cytoplasm"/>
    <property type="evidence" value="ECO:0007669"/>
    <property type="project" value="TreeGrafter"/>
</dbReference>
<evidence type="ECO:0000313" key="5">
    <source>
        <dbReference type="WBParaSite" id="HPLM_0000521801-mRNA-1"/>
    </source>
</evidence>
<dbReference type="EMBL" id="UZAF01016303">
    <property type="protein sequence ID" value="VDO25243.1"/>
    <property type="molecule type" value="Genomic_DNA"/>
</dbReference>
<evidence type="ECO:0000256" key="1">
    <source>
        <dbReference type="ARBA" id="ARBA00008102"/>
    </source>
</evidence>
<keyword evidence="4" id="KW-1185">Reference proteome</keyword>
<feature type="domain" description="GMP phosphodiesterase delta subunit" evidence="2">
    <location>
        <begin position="19"/>
        <end position="173"/>
    </location>
</feature>
<reference evidence="3 4" key="2">
    <citation type="submission" date="2018-11" db="EMBL/GenBank/DDBJ databases">
        <authorList>
            <consortium name="Pathogen Informatics"/>
        </authorList>
    </citation>
    <scope>NUCLEOTIDE SEQUENCE [LARGE SCALE GENOMIC DNA]</scope>
    <source>
        <strain evidence="3 4">MHpl1</strain>
    </source>
</reference>
<dbReference type="SUPFAM" id="SSF81296">
    <property type="entry name" value="E set domains"/>
    <property type="match status" value="1"/>
</dbReference>
<name>A0A0N4W5H7_HAEPC</name>